<evidence type="ECO:0000313" key="2">
    <source>
        <dbReference type="Proteomes" id="UP000002630"/>
    </source>
</evidence>
<name>D7FKZ4_ECTSI</name>
<dbReference type="InParanoid" id="D7FKZ4"/>
<accession>D7FKZ4</accession>
<dbReference type="AlphaFoldDB" id="D7FKZ4"/>
<reference evidence="1 2" key="1">
    <citation type="journal article" date="2010" name="Nature">
        <title>The Ectocarpus genome and the independent evolution of multicellularity in brown algae.</title>
        <authorList>
            <person name="Cock J.M."/>
            <person name="Sterck L."/>
            <person name="Rouze P."/>
            <person name="Scornet D."/>
            <person name="Allen A.E."/>
            <person name="Amoutzias G."/>
            <person name="Anthouard V."/>
            <person name="Artiguenave F."/>
            <person name="Aury J.M."/>
            <person name="Badger J.H."/>
            <person name="Beszteri B."/>
            <person name="Billiau K."/>
            <person name="Bonnet E."/>
            <person name="Bothwell J.H."/>
            <person name="Bowler C."/>
            <person name="Boyen C."/>
            <person name="Brownlee C."/>
            <person name="Carrano C.J."/>
            <person name="Charrier B."/>
            <person name="Cho G.Y."/>
            <person name="Coelho S.M."/>
            <person name="Collen J."/>
            <person name="Corre E."/>
            <person name="Da Silva C."/>
            <person name="Delage L."/>
            <person name="Delaroque N."/>
            <person name="Dittami S.M."/>
            <person name="Doulbeau S."/>
            <person name="Elias M."/>
            <person name="Farnham G."/>
            <person name="Gachon C.M."/>
            <person name="Gschloessl B."/>
            <person name="Heesch S."/>
            <person name="Jabbari K."/>
            <person name="Jubin C."/>
            <person name="Kawai H."/>
            <person name="Kimura K."/>
            <person name="Kloareg B."/>
            <person name="Kupper F.C."/>
            <person name="Lang D."/>
            <person name="Le Bail A."/>
            <person name="Leblanc C."/>
            <person name="Lerouge P."/>
            <person name="Lohr M."/>
            <person name="Lopez P.J."/>
            <person name="Martens C."/>
            <person name="Maumus F."/>
            <person name="Michel G."/>
            <person name="Miranda-Saavedra D."/>
            <person name="Morales J."/>
            <person name="Moreau H."/>
            <person name="Motomura T."/>
            <person name="Nagasato C."/>
            <person name="Napoli C.A."/>
            <person name="Nelson D.R."/>
            <person name="Nyvall-Collen P."/>
            <person name="Peters A.F."/>
            <person name="Pommier C."/>
            <person name="Potin P."/>
            <person name="Poulain J."/>
            <person name="Quesneville H."/>
            <person name="Read B."/>
            <person name="Rensing S.A."/>
            <person name="Ritter A."/>
            <person name="Rousvoal S."/>
            <person name="Samanta M."/>
            <person name="Samson G."/>
            <person name="Schroeder D.C."/>
            <person name="Segurens B."/>
            <person name="Strittmatter M."/>
            <person name="Tonon T."/>
            <person name="Tregear J.W."/>
            <person name="Valentin K."/>
            <person name="von Dassow P."/>
            <person name="Yamagishi T."/>
            <person name="Van de Peer Y."/>
            <person name="Wincker P."/>
        </authorList>
    </citation>
    <scope>NUCLEOTIDE SEQUENCE [LARGE SCALE GENOMIC DNA]</scope>
    <source>
        <strain evidence="2">Ec32 / CCAP1310/4</strain>
    </source>
</reference>
<dbReference type="EMBL" id="FN649736">
    <property type="protein sequence ID" value="CBJ29537.1"/>
    <property type="molecule type" value="Genomic_DNA"/>
</dbReference>
<organism evidence="1 2">
    <name type="scientific">Ectocarpus siliculosus</name>
    <name type="common">Brown alga</name>
    <name type="synonym">Conferva siliculosa</name>
    <dbReference type="NCBI Taxonomy" id="2880"/>
    <lineage>
        <taxon>Eukaryota</taxon>
        <taxon>Sar</taxon>
        <taxon>Stramenopiles</taxon>
        <taxon>Ochrophyta</taxon>
        <taxon>PX clade</taxon>
        <taxon>Phaeophyceae</taxon>
        <taxon>Ectocarpales</taxon>
        <taxon>Ectocarpaceae</taxon>
        <taxon>Ectocarpus</taxon>
    </lineage>
</organism>
<proteinExistence type="predicted"/>
<dbReference type="EMBL" id="FN648070">
    <property type="protein sequence ID" value="CBJ29537.1"/>
    <property type="molecule type" value="Genomic_DNA"/>
</dbReference>
<protein>
    <submittedName>
        <fullName evidence="1">Uncharacterized protein</fullName>
    </submittedName>
</protein>
<dbReference type="OrthoDB" id="10502670at2759"/>
<gene>
    <name evidence="1" type="ORF">Esi_0150_0042</name>
</gene>
<evidence type="ECO:0000313" key="1">
    <source>
        <dbReference type="EMBL" id="CBJ29537.1"/>
    </source>
</evidence>
<keyword evidence="2" id="KW-1185">Reference proteome</keyword>
<sequence length="270" mass="29730">MTWPVTEVAALGMYDRSAAHEASQRTCARLDAVRRMVDESASRWEGDQLDKTQTDLDACAADIEDIHSRSVNLVRTLQEDAAKAAVHVGGLAPEVEDRIGSNYDMIRARFESAQRLALTATSTLEEEIFTCQGEKADAVDREVKTDENMRKLNEDLSDCANYADGSHKAWVSCTEGLTSVDRVSLDTYFSVEEITLQVGVFVPRRAASDLEASNIFSVANRADRVEETQQGVLDRLRSQFEDMQEMSAAVVSNMCSCTGQAGGGVTWRKS</sequence>
<dbReference type="Proteomes" id="UP000002630">
    <property type="component" value="Linkage Group LG11"/>
</dbReference>